<dbReference type="InterPro" id="IPR013635">
    <property type="entry name" value="Ice2"/>
</dbReference>
<feature type="transmembrane region" description="Helical" evidence="1">
    <location>
        <begin position="30"/>
        <end position="49"/>
    </location>
</feature>
<organism evidence="2 3">
    <name type="scientific">Kwoniella heveanensis BCC8398</name>
    <dbReference type="NCBI Taxonomy" id="1296120"/>
    <lineage>
        <taxon>Eukaryota</taxon>
        <taxon>Fungi</taxon>
        <taxon>Dikarya</taxon>
        <taxon>Basidiomycota</taxon>
        <taxon>Agaricomycotina</taxon>
        <taxon>Tremellomycetes</taxon>
        <taxon>Tremellales</taxon>
        <taxon>Cryptococcaceae</taxon>
        <taxon>Kwoniella</taxon>
    </lineage>
</organism>
<dbReference type="PANTHER" id="PTHR31726">
    <property type="entry name" value="PROTEIN ICE2"/>
    <property type="match status" value="1"/>
</dbReference>
<feature type="transmembrane region" description="Helical" evidence="1">
    <location>
        <begin position="125"/>
        <end position="146"/>
    </location>
</feature>
<keyword evidence="1" id="KW-1133">Transmembrane helix</keyword>
<name>A0A1B9GUQ9_9TREE</name>
<keyword evidence="3" id="KW-1185">Reference proteome</keyword>
<accession>A0A1B9GUQ9</accession>
<dbReference type="GO" id="GO:0000921">
    <property type="term" value="P:septin ring assembly"/>
    <property type="evidence" value="ECO:0007669"/>
    <property type="project" value="TreeGrafter"/>
</dbReference>
<dbReference type="Proteomes" id="UP000092666">
    <property type="component" value="Unassembled WGS sequence"/>
</dbReference>
<feature type="transmembrane region" description="Helical" evidence="1">
    <location>
        <begin position="167"/>
        <end position="185"/>
    </location>
</feature>
<reference evidence="3" key="2">
    <citation type="submission" date="2013-12" db="EMBL/GenBank/DDBJ databases">
        <title>Evolution of pathogenesis and genome organization in the Tremellales.</title>
        <authorList>
            <person name="Cuomo C."/>
            <person name="Litvintseva A."/>
            <person name="Heitman J."/>
            <person name="Chen Y."/>
            <person name="Sun S."/>
            <person name="Springer D."/>
            <person name="Dromer F."/>
            <person name="Young S."/>
            <person name="Zeng Q."/>
            <person name="Chapman S."/>
            <person name="Gujja S."/>
            <person name="Saif S."/>
            <person name="Birren B."/>
        </authorList>
    </citation>
    <scope>NUCLEOTIDE SEQUENCE [LARGE SCALE GENOMIC DNA]</scope>
    <source>
        <strain evidence="3">BCC8398</strain>
    </source>
</reference>
<protein>
    <submittedName>
        <fullName evidence="2">Uncharacterized protein</fullName>
    </submittedName>
</protein>
<evidence type="ECO:0000256" key="1">
    <source>
        <dbReference type="SAM" id="Phobius"/>
    </source>
</evidence>
<dbReference type="AlphaFoldDB" id="A0A1B9GUQ9"/>
<keyword evidence="1" id="KW-0812">Transmembrane</keyword>
<feature type="transmembrane region" description="Helical" evidence="1">
    <location>
        <begin position="61"/>
        <end position="88"/>
    </location>
</feature>
<feature type="transmembrane region" description="Helical" evidence="1">
    <location>
        <begin position="228"/>
        <end position="246"/>
    </location>
</feature>
<dbReference type="GO" id="GO:0048309">
    <property type="term" value="P:endoplasmic reticulum inheritance"/>
    <property type="evidence" value="ECO:0007669"/>
    <property type="project" value="TreeGrafter"/>
</dbReference>
<evidence type="ECO:0000313" key="3">
    <source>
        <dbReference type="Proteomes" id="UP000092666"/>
    </source>
</evidence>
<sequence length="432" mass="47585">MGITAFFSFTQGMATFTQVLLALPMALDLLGPPSFLLLSLLFTLHHFLYSTLRLFLKNTPLAPLISILAFLSPFISSFLVLLTLYYYLNPPTPSLSPLRSFSIIPPFNHYLVNVLPYAYAQILRWVSPLFTLLEGISTLLVIQVAGRVGKGWADEEERDEGVEWRSLVGLVAAALVYCAGLAGVIKTFPLSPESSFPAFLLGSTLTAVLFLSLIGFSLRRTNVLETSLVFVYVVYSAWLSGVEAAMEPRTYGTGWLPSPSSPLRQSNSLPSPSLTSISSLLQYAMTSTFPSFISISRTLPPHLLLSLIYRVAVLHLAARIVPVIRKASLGWDDGMSDGGIAGGDGQGQEQPGFWDGRSLGEEPANMRITTIVLSYRRAILIAVYTHLLLLDGGSQTWWRWINIALFLSVWSLELLLDAEGEETESVTRWKVD</sequence>
<dbReference type="GO" id="GO:0097038">
    <property type="term" value="C:perinuclear endoplasmic reticulum"/>
    <property type="evidence" value="ECO:0007669"/>
    <property type="project" value="TreeGrafter"/>
</dbReference>
<gene>
    <name evidence="2" type="ORF">I316_03311</name>
</gene>
<feature type="transmembrane region" description="Helical" evidence="1">
    <location>
        <begin position="197"/>
        <end position="216"/>
    </location>
</feature>
<dbReference type="EMBL" id="KV700123">
    <property type="protein sequence ID" value="OCF34769.1"/>
    <property type="molecule type" value="Genomic_DNA"/>
</dbReference>
<proteinExistence type="predicted"/>
<dbReference type="STRING" id="1296120.A0A1B9GUQ9"/>
<reference evidence="2 3" key="1">
    <citation type="submission" date="2013-07" db="EMBL/GenBank/DDBJ databases">
        <title>The Genome Sequence of Cryptococcus heveanensis BCC8398.</title>
        <authorList>
            <consortium name="The Broad Institute Genome Sequencing Platform"/>
            <person name="Cuomo C."/>
            <person name="Litvintseva A."/>
            <person name="Chen Y."/>
            <person name="Heitman J."/>
            <person name="Sun S."/>
            <person name="Springer D."/>
            <person name="Dromer F."/>
            <person name="Young S.K."/>
            <person name="Zeng Q."/>
            <person name="Gargeya S."/>
            <person name="Fitzgerald M."/>
            <person name="Abouelleil A."/>
            <person name="Alvarado L."/>
            <person name="Berlin A.M."/>
            <person name="Chapman S.B."/>
            <person name="Dewar J."/>
            <person name="Goldberg J."/>
            <person name="Griggs A."/>
            <person name="Gujja S."/>
            <person name="Hansen M."/>
            <person name="Howarth C."/>
            <person name="Imamovic A."/>
            <person name="Larimer J."/>
            <person name="McCowan C."/>
            <person name="Murphy C."/>
            <person name="Pearson M."/>
            <person name="Priest M."/>
            <person name="Roberts A."/>
            <person name="Saif S."/>
            <person name="Shea T."/>
            <person name="Sykes S."/>
            <person name="Wortman J."/>
            <person name="Nusbaum C."/>
            <person name="Birren B."/>
        </authorList>
    </citation>
    <scope>NUCLEOTIDE SEQUENCE [LARGE SCALE GENOMIC DNA]</scope>
    <source>
        <strain evidence="2 3">BCC8398</strain>
    </source>
</reference>
<evidence type="ECO:0000313" key="2">
    <source>
        <dbReference type="EMBL" id="OCF34769.1"/>
    </source>
</evidence>
<keyword evidence="1" id="KW-0472">Membrane</keyword>
<dbReference type="PANTHER" id="PTHR31726:SF2">
    <property type="entry name" value="PROTEIN ICE2"/>
    <property type="match status" value="1"/>
</dbReference>
<dbReference type="Pfam" id="PF08426">
    <property type="entry name" value="ICE2"/>
    <property type="match status" value="1"/>
</dbReference>
<dbReference type="GO" id="GO:0032541">
    <property type="term" value="C:cortical endoplasmic reticulum"/>
    <property type="evidence" value="ECO:0007669"/>
    <property type="project" value="TreeGrafter"/>
</dbReference>
<dbReference type="OrthoDB" id="5577218at2759"/>
<dbReference type="GO" id="GO:0005789">
    <property type="term" value="C:endoplasmic reticulum membrane"/>
    <property type="evidence" value="ECO:0007669"/>
    <property type="project" value="TreeGrafter"/>
</dbReference>